<dbReference type="AlphaFoldDB" id="A0A0M4MTS1"/>
<organism evidence="2 3">
    <name type="scientific">Altererythrobacter epoxidivorans</name>
    <dbReference type="NCBI Taxonomy" id="361183"/>
    <lineage>
        <taxon>Bacteria</taxon>
        <taxon>Pseudomonadati</taxon>
        <taxon>Pseudomonadota</taxon>
        <taxon>Alphaproteobacteria</taxon>
        <taxon>Sphingomonadales</taxon>
        <taxon>Erythrobacteraceae</taxon>
        <taxon>Altererythrobacter</taxon>
    </lineage>
</organism>
<gene>
    <name evidence="2" type="ORF">AMC99_00272</name>
</gene>
<dbReference type="SMART" id="SM00450">
    <property type="entry name" value="RHOD"/>
    <property type="match status" value="1"/>
</dbReference>
<dbReference type="PANTHER" id="PTHR44086">
    <property type="entry name" value="THIOSULFATE SULFURTRANSFERASE RDL2, MITOCHONDRIAL-RELATED"/>
    <property type="match status" value="1"/>
</dbReference>
<name>A0A0M4MTS1_9SPHN</name>
<dbReference type="CDD" id="cd00158">
    <property type="entry name" value="RHOD"/>
    <property type="match status" value="1"/>
</dbReference>
<evidence type="ECO:0000313" key="2">
    <source>
        <dbReference type="EMBL" id="ALE15588.1"/>
    </source>
</evidence>
<evidence type="ECO:0000313" key="3">
    <source>
        <dbReference type="Proteomes" id="UP000057938"/>
    </source>
</evidence>
<evidence type="ECO:0000259" key="1">
    <source>
        <dbReference type="PROSITE" id="PS50206"/>
    </source>
</evidence>
<protein>
    <submittedName>
        <fullName evidence="2">Sulfur carrier protein adenylyltransferase ThiF</fullName>
    </submittedName>
</protein>
<sequence>MIPIAAAGLALAACEAGAQQADDSTSVAGNAVAVETVTVAELSEMMENASIRLIDVRTDEEVEDGIIPGAEHIELDEFDPAKLDMSDGREIVLYCRSDRRSGIAAEQLSKFTGKPARHLDGGILAWEEAEKPVVNP</sequence>
<dbReference type="KEGG" id="aep:AMC99_00272"/>
<dbReference type="PROSITE" id="PS50206">
    <property type="entry name" value="RHODANESE_3"/>
    <property type="match status" value="1"/>
</dbReference>
<dbReference type="Proteomes" id="UP000057938">
    <property type="component" value="Chromosome"/>
</dbReference>
<dbReference type="STRING" id="361183.AMC99_00272"/>
<dbReference type="GO" id="GO:0004792">
    <property type="term" value="F:thiosulfate-cyanide sulfurtransferase activity"/>
    <property type="evidence" value="ECO:0007669"/>
    <property type="project" value="TreeGrafter"/>
</dbReference>
<dbReference type="PANTHER" id="PTHR44086:SF10">
    <property type="entry name" value="THIOSULFATE SULFURTRANSFERASE_RHODANESE-LIKE DOMAIN-CONTAINING PROTEIN 3"/>
    <property type="match status" value="1"/>
</dbReference>
<reference evidence="2 3" key="1">
    <citation type="submission" date="2015-09" db="EMBL/GenBank/DDBJ databases">
        <title>Complete genome sequence of a benzo[a]pyrene-degrading bacterium Altererythrobacter epoxidivorans CGMCC 1.7731T.</title>
        <authorList>
            <person name="Li Z."/>
            <person name="Cheng H."/>
            <person name="Huo Y."/>
            <person name="Xu X."/>
        </authorList>
    </citation>
    <scope>NUCLEOTIDE SEQUENCE [LARGE SCALE GENOMIC DNA]</scope>
    <source>
        <strain evidence="2 3">CGMCC 1.7731</strain>
    </source>
</reference>
<proteinExistence type="predicted"/>
<dbReference type="SUPFAM" id="SSF52821">
    <property type="entry name" value="Rhodanese/Cell cycle control phosphatase"/>
    <property type="match status" value="1"/>
</dbReference>
<dbReference type="InterPro" id="IPR001763">
    <property type="entry name" value="Rhodanese-like_dom"/>
</dbReference>
<keyword evidence="2" id="KW-0808">Transferase</keyword>
<keyword evidence="3" id="KW-1185">Reference proteome</keyword>
<accession>A0A0M4MTS1</accession>
<feature type="domain" description="Rhodanese" evidence="1">
    <location>
        <begin position="47"/>
        <end position="135"/>
    </location>
</feature>
<dbReference type="PATRIC" id="fig|361183.4.peg.274"/>
<dbReference type="GO" id="GO:0016779">
    <property type="term" value="F:nucleotidyltransferase activity"/>
    <property type="evidence" value="ECO:0007669"/>
    <property type="project" value="UniProtKB-KW"/>
</dbReference>
<dbReference type="InterPro" id="IPR036873">
    <property type="entry name" value="Rhodanese-like_dom_sf"/>
</dbReference>
<dbReference type="EMBL" id="CP012669">
    <property type="protein sequence ID" value="ALE15588.1"/>
    <property type="molecule type" value="Genomic_DNA"/>
</dbReference>
<keyword evidence="2" id="KW-0548">Nucleotidyltransferase</keyword>
<dbReference type="Pfam" id="PF00581">
    <property type="entry name" value="Rhodanese"/>
    <property type="match status" value="1"/>
</dbReference>
<dbReference type="Gene3D" id="3.40.250.10">
    <property type="entry name" value="Rhodanese-like domain"/>
    <property type="match status" value="1"/>
</dbReference>